<keyword evidence="2" id="KW-1185">Reference proteome</keyword>
<proteinExistence type="predicted"/>
<dbReference type="EMBL" id="LFZN01000258">
    <property type="protein sequence ID" value="KXS94775.1"/>
    <property type="molecule type" value="Genomic_DNA"/>
</dbReference>
<dbReference type="InterPro" id="IPR015421">
    <property type="entry name" value="PyrdxlP-dep_Trfase_major"/>
</dbReference>
<sequence length="372" mass="41472">MASAQALRCSLGVDHSEHRHGSSTKTKWSHGYRTVVGVKVKGCSYRGFNLHWMENGPPYNGSVFTLLDASEVASTAALDFPSPHCLPDFITFDLSTIFGFPDVGALVVRKQTKGWSMDQNTITLESTVPLHSILAANHALDIYEGLYGRSAMACISAHTSRLTEILYVHLKGLKYPNQRPLCRLYKHRASRYEVPETQGPIIVFNVQRENGALVEASDVVNRAQKSLIHLGSVNLPWPIKGEWENGLATVPTSYAHCTETLITCLQVCIDAGKREWELCRLLRFLKVAYLSSDRRVSDTYLYACAGDETTSRPEPLTSMSLRAKAFRELGWWDDAAELETKVLEGRRKILGDRHPLTISSLASLARSREYSG</sequence>
<dbReference type="InterPro" id="IPR011990">
    <property type="entry name" value="TPR-like_helical_dom_sf"/>
</dbReference>
<dbReference type="AlphaFoldDB" id="A0A139GX35"/>
<dbReference type="OrthoDB" id="5986190at2759"/>
<dbReference type="SUPFAM" id="SSF53383">
    <property type="entry name" value="PLP-dependent transferases"/>
    <property type="match status" value="1"/>
</dbReference>
<dbReference type="InterPro" id="IPR015424">
    <property type="entry name" value="PyrdxlP-dep_Trfase"/>
</dbReference>
<evidence type="ECO:0000313" key="1">
    <source>
        <dbReference type="EMBL" id="KXS94775.1"/>
    </source>
</evidence>
<protein>
    <recommendedName>
        <fullName evidence="3">Kinesin light chain</fullName>
    </recommendedName>
</protein>
<dbReference type="Proteomes" id="UP000070133">
    <property type="component" value="Unassembled WGS sequence"/>
</dbReference>
<comment type="caution">
    <text evidence="1">The sequence shown here is derived from an EMBL/GenBank/DDBJ whole genome shotgun (WGS) entry which is preliminary data.</text>
</comment>
<dbReference type="STRING" id="321146.A0A139GX35"/>
<dbReference type="PANTHER" id="PTHR14237:SF80">
    <property type="entry name" value="MOLYBDENUM COFACTOR SULFURASE"/>
    <property type="match status" value="1"/>
</dbReference>
<dbReference type="PANTHER" id="PTHR14237">
    <property type="entry name" value="MOLYBDOPTERIN COFACTOR SULFURASE MOSC"/>
    <property type="match status" value="1"/>
</dbReference>
<name>A0A139GX35_9PEZI</name>
<organism evidence="1 2">
    <name type="scientific">Pseudocercospora eumusae</name>
    <dbReference type="NCBI Taxonomy" id="321146"/>
    <lineage>
        <taxon>Eukaryota</taxon>
        <taxon>Fungi</taxon>
        <taxon>Dikarya</taxon>
        <taxon>Ascomycota</taxon>
        <taxon>Pezizomycotina</taxon>
        <taxon>Dothideomycetes</taxon>
        <taxon>Dothideomycetidae</taxon>
        <taxon>Mycosphaerellales</taxon>
        <taxon>Mycosphaerellaceae</taxon>
        <taxon>Pseudocercospora</taxon>
    </lineage>
</organism>
<dbReference type="GO" id="GO:0043545">
    <property type="term" value="P:molybdopterin cofactor metabolic process"/>
    <property type="evidence" value="ECO:0007669"/>
    <property type="project" value="TreeGrafter"/>
</dbReference>
<dbReference type="GO" id="GO:0008265">
    <property type="term" value="F:molybdenum cofactor sulfurtransferase activity"/>
    <property type="evidence" value="ECO:0007669"/>
    <property type="project" value="TreeGrafter"/>
</dbReference>
<gene>
    <name evidence="1" type="ORF">AC578_2996</name>
</gene>
<evidence type="ECO:0008006" key="3">
    <source>
        <dbReference type="Google" id="ProtNLM"/>
    </source>
</evidence>
<reference evidence="1 2" key="1">
    <citation type="submission" date="2015-07" db="EMBL/GenBank/DDBJ databases">
        <title>Comparative genomics of the Sigatoka disease complex on banana suggests a link between parallel evolutionary changes in Pseudocercospora fijiensis and Pseudocercospora eumusae and increased virulence on the banana host.</title>
        <authorList>
            <person name="Chang T.-C."/>
            <person name="Salvucci A."/>
            <person name="Crous P.W."/>
            <person name="Stergiopoulos I."/>
        </authorList>
    </citation>
    <scope>NUCLEOTIDE SEQUENCE [LARGE SCALE GENOMIC DNA]</scope>
    <source>
        <strain evidence="1 2">CBS 114824</strain>
    </source>
</reference>
<dbReference type="Gene3D" id="1.25.40.10">
    <property type="entry name" value="Tetratricopeptide repeat domain"/>
    <property type="match status" value="1"/>
</dbReference>
<evidence type="ECO:0000313" key="2">
    <source>
        <dbReference type="Proteomes" id="UP000070133"/>
    </source>
</evidence>
<accession>A0A139GX35</accession>
<dbReference type="Gene3D" id="3.40.640.10">
    <property type="entry name" value="Type I PLP-dependent aspartate aminotransferase-like (Major domain)"/>
    <property type="match status" value="1"/>
</dbReference>